<organism evidence="1 2">
    <name type="scientific">Oricola thermophila</name>
    <dbReference type="NCBI Taxonomy" id="2742145"/>
    <lineage>
        <taxon>Bacteria</taxon>
        <taxon>Pseudomonadati</taxon>
        <taxon>Pseudomonadota</taxon>
        <taxon>Alphaproteobacteria</taxon>
        <taxon>Hyphomicrobiales</taxon>
        <taxon>Ahrensiaceae</taxon>
        <taxon>Oricola</taxon>
    </lineage>
</organism>
<accession>A0A6N1VF11</accession>
<evidence type="ECO:0000313" key="2">
    <source>
        <dbReference type="Proteomes" id="UP000509367"/>
    </source>
</evidence>
<proteinExistence type="predicted"/>
<dbReference type="Pfam" id="PF10115">
    <property type="entry name" value="HlyU"/>
    <property type="match status" value="1"/>
</dbReference>
<name>A0A6N1VF11_9HYPH</name>
<protein>
    <submittedName>
        <fullName evidence="1">Transcriptional activator HlyU</fullName>
    </submittedName>
</protein>
<dbReference type="InterPro" id="IPR018772">
    <property type="entry name" value="Transcription_activator_HlyU"/>
</dbReference>
<dbReference type="EMBL" id="CP054836">
    <property type="protein sequence ID" value="QKV17719.1"/>
    <property type="molecule type" value="Genomic_DNA"/>
</dbReference>
<sequence length="101" mass="11260">MTGFFKRLFGSAANQNEPQSDGPDEVYKDVEIFARPVREGSQWRIAGLLRKQVDGEPVERRFMRADLLPDEGTATSATLGKARLIIDQNGPSLWAGEDRPI</sequence>
<dbReference type="Proteomes" id="UP000509367">
    <property type="component" value="Chromosome"/>
</dbReference>
<keyword evidence="2" id="KW-1185">Reference proteome</keyword>
<evidence type="ECO:0000313" key="1">
    <source>
        <dbReference type="EMBL" id="QKV17719.1"/>
    </source>
</evidence>
<gene>
    <name evidence="1" type="ORF">HTY61_04170</name>
</gene>
<dbReference type="KEGG" id="orm:HTY61_04170"/>
<dbReference type="AlphaFoldDB" id="A0A6N1VF11"/>
<reference evidence="1 2" key="1">
    <citation type="submission" date="2020-06" db="EMBL/GenBank/DDBJ databases">
        <title>Oricola thermophila sp. nov. isolated from a tidal sediments.</title>
        <authorList>
            <person name="Kwon K.K."/>
            <person name="Yang S.-H."/>
            <person name="Park M.-J."/>
        </authorList>
    </citation>
    <scope>NUCLEOTIDE SEQUENCE [LARGE SCALE GENOMIC DNA]</scope>
    <source>
        <strain evidence="1 2">MEBiC13590</strain>
    </source>
</reference>
<dbReference type="RefSeq" id="WP_175275616.1">
    <property type="nucleotide sequence ID" value="NZ_CP054836.1"/>
</dbReference>